<dbReference type="OrthoDB" id="9852716at2"/>
<protein>
    <submittedName>
        <fullName evidence="2">Uncharacterized protein</fullName>
    </submittedName>
</protein>
<organism evidence="2 3">
    <name type="scientific">Hyphomonas johnsonii MHS-2</name>
    <dbReference type="NCBI Taxonomy" id="1280950"/>
    <lineage>
        <taxon>Bacteria</taxon>
        <taxon>Pseudomonadati</taxon>
        <taxon>Pseudomonadota</taxon>
        <taxon>Alphaproteobacteria</taxon>
        <taxon>Hyphomonadales</taxon>
        <taxon>Hyphomonadaceae</taxon>
        <taxon>Hyphomonas</taxon>
    </lineage>
</organism>
<dbReference type="Proteomes" id="UP000025171">
    <property type="component" value="Unassembled WGS sequence"/>
</dbReference>
<dbReference type="AlphaFoldDB" id="A0A059FVA9"/>
<comment type="caution">
    <text evidence="2">The sequence shown here is derived from an EMBL/GenBank/DDBJ whole genome shotgun (WGS) entry which is preliminary data.</text>
</comment>
<feature type="region of interest" description="Disordered" evidence="1">
    <location>
        <begin position="73"/>
        <end position="94"/>
    </location>
</feature>
<dbReference type="EMBL" id="ARYK01000001">
    <property type="protein sequence ID" value="KCZ94446.1"/>
    <property type="molecule type" value="Genomic_DNA"/>
</dbReference>
<dbReference type="PATRIC" id="fig|1280950.3.peg.752"/>
<reference evidence="2 3" key="1">
    <citation type="journal article" date="2014" name="Antonie Van Leeuwenhoek">
        <title>Hyphomonas beringensis sp. nov. and Hyphomonas chukchiensis sp. nov., isolated from surface seawater of the Bering Sea and Chukchi Sea.</title>
        <authorList>
            <person name="Li C."/>
            <person name="Lai Q."/>
            <person name="Li G."/>
            <person name="Dong C."/>
            <person name="Wang J."/>
            <person name="Liao Y."/>
            <person name="Shao Z."/>
        </authorList>
    </citation>
    <scope>NUCLEOTIDE SEQUENCE [LARGE SCALE GENOMIC DNA]</scope>
    <source>
        <strain evidence="2 3">MHS-2</strain>
    </source>
</reference>
<keyword evidence="3" id="KW-1185">Reference proteome</keyword>
<evidence type="ECO:0000313" key="3">
    <source>
        <dbReference type="Proteomes" id="UP000025171"/>
    </source>
</evidence>
<evidence type="ECO:0000256" key="1">
    <source>
        <dbReference type="SAM" id="MobiDB-lite"/>
    </source>
</evidence>
<accession>A0A059FVA9</accession>
<feature type="compositionally biased region" description="Low complexity" evidence="1">
    <location>
        <begin position="73"/>
        <end position="91"/>
    </location>
</feature>
<evidence type="ECO:0000313" key="2">
    <source>
        <dbReference type="EMBL" id="KCZ94446.1"/>
    </source>
</evidence>
<gene>
    <name evidence="2" type="ORF">HJO_03690</name>
</gene>
<name>A0A059FVA9_9PROT</name>
<dbReference type="RefSeq" id="WP_035613620.1">
    <property type="nucleotide sequence ID" value="NZ_ARYK01000001.1"/>
</dbReference>
<proteinExistence type="predicted"/>
<sequence length="219" mass="23533">MFSLDTRDLETIASEGWRRVASLLAIARYFLGTEVIPLPRGLATSVLTVLKPAEAMARRLLFLVAPSLSASPATAGASGHSGPPPAAGQAGPRREGRIPRFRFAEPLGPAPKPAGPWFRRLDGPPAVARPPRPMPQPATSAALLQRLAALQAVIDAPDAHARRLARWLVRRRAKCVARPVSFNFLKVPGLARKDLEPEARADLRFLNDAAFDKLNAAPG</sequence>